<dbReference type="AlphaFoldDB" id="A0A9P8QAW5"/>
<protein>
    <submittedName>
        <fullName evidence="1">Uncharacterized protein</fullName>
    </submittedName>
</protein>
<sequence>MGQVAVVIELIKVNCNSLKTAKANDLIRRTARATINQVHNKGSTFFNKGRTDLELEEDDDVFIRSVFIRSGLLPVYWSSSWTTINHGSDTAI</sequence>
<dbReference type="Proteomes" id="UP000774326">
    <property type="component" value="Unassembled WGS sequence"/>
</dbReference>
<gene>
    <name evidence="1" type="ORF">WICPIJ_002821</name>
</gene>
<accession>A0A9P8QAW5</accession>
<comment type="caution">
    <text evidence="1">The sequence shown here is derived from an EMBL/GenBank/DDBJ whole genome shotgun (WGS) entry which is preliminary data.</text>
</comment>
<evidence type="ECO:0000313" key="2">
    <source>
        <dbReference type="Proteomes" id="UP000774326"/>
    </source>
</evidence>
<keyword evidence="2" id="KW-1185">Reference proteome</keyword>
<reference evidence="1" key="1">
    <citation type="journal article" date="2021" name="Open Biol.">
        <title>Shared evolutionary footprints suggest mitochondrial oxidative damage underlies multiple complex I losses in fungi.</title>
        <authorList>
            <person name="Schikora-Tamarit M.A."/>
            <person name="Marcet-Houben M."/>
            <person name="Nosek J."/>
            <person name="Gabaldon T."/>
        </authorList>
    </citation>
    <scope>NUCLEOTIDE SEQUENCE</scope>
    <source>
        <strain evidence="1">CBS2887</strain>
    </source>
</reference>
<evidence type="ECO:0000313" key="1">
    <source>
        <dbReference type="EMBL" id="KAH3686187.1"/>
    </source>
</evidence>
<reference evidence="1" key="2">
    <citation type="submission" date="2021-01" db="EMBL/GenBank/DDBJ databases">
        <authorList>
            <person name="Schikora-Tamarit M.A."/>
        </authorList>
    </citation>
    <scope>NUCLEOTIDE SEQUENCE</scope>
    <source>
        <strain evidence="1">CBS2887</strain>
    </source>
</reference>
<name>A0A9P8QAW5_WICPI</name>
<proteinExistence type="predicted"/>
<dbReference type="EMBL" id="JAEUBG010001567">
    <property type="protein sequence ID" value="KAH3686187.1"/>
    <property type="molecule type" value="Genomic_DNA"/>
</dbReference>
<organism evidence="1 2">
    <name type="scientific">Wickerhamomyces pijperi</name>
    <name type="common">Yeast</name>
    <name type="synonym">Pichia pijperi</name>
    <dbReference type="NCBI Taxonomy" id="599730"/>
    <lineage>
        <taxon>Eukaryota</taxon>
        <taxon>Fungi</taxon>
        <taxon>Dikarya</taxon>
        <taxon>Ascomycota</taxon>
        <taxon>Saccharomycotina</taxon>
        <taxon>Saccharomycetes</taxon>
        <taxon>Phaffomycetales</taxon>
        <taxon>Wickerhamomycetaceae</taxon>
        <taxon>Wickerhamomyces</taxon>
    </lineage>
</organism>